<proteinExistence type="predicted"/>
<accession>A0ABQ7LEH8</accession>
<feature type="region of interest" description="Disordered" evidence="1">
    <location>
        <begin position="34"/>
        <end position="70"/>
    </location>
</feature>
<evidence type="ECO:0000256" key="1">
    <source>
        <dbReference type="SAM" id="MobiDB-lite"/>
    </source>
</evidence>
<sequence length="70" mass="8200">MVKLPQIQGARHQKLQAFSRHPLLILRERDVERRATQAKVEQRQKLKQYQRKESPEASGQGRCSPQTHRG</sequence>
<evidence type="ECO:0000313" key="2">
    <source>
        <dbReference type="EMBL" id="KAG5384335.1"/>
    </source>
</evidence>
<reference evidence="2 3" key="1">
    <citation type="submission" date="2021-03" db="EMBL/GenBank/DDBJ databases">
        <authorList>
            <person name="King G.J."/>
            <person name="Bancroft I."/>
            <person name="Baten A."/>
            <person name="Bloomfield J."/>
            <person name="Borpatragohain P."/>
            <person name="He Z."/>
            <person name="Irish N."/>
            <person name="Irwin J."/>
            <person name="Liu K."/>
            <person name="Mauleon R.P."/>
            <person name="Moore J."/>
            <person name="Morris R."/>
            <person name="Ostergaard L."/>
            <person name="Wang B."/>
            <person name="Wells R."/>
        </authorList>
    </citation>
    <scope>NUCLEOTIDE SEQUENCE [LARGE SCALE GENOMIC DNA]</scope>
    <source>
        <strain evidence="2">R-o-18</strain>
        <tissue evidence="2">Leaf</tissue>
    </source>
</reference>
<feature type="compositionally biased region" description="Basic and acidic residues" evidence="1">
    <location>
        <begin position="34"/>
        <end position="55"/>
    </location>
</feature>
<name>A0ABQ7LEH8_BRACM</name>
<feature type="compositionally biased region" description="Polar residues" evidence="1">
    <location>
        <begin position="61"/>
        <end position="70"/>
    </location>
</feature>
<protein>
    <submittedName>
        <fullName evidence="2">Uncharacterized protein</fullName>
    </submittedName>
</protein>
<comment type="caution">
    <text evidence="2">The sequence shown here is derived from an EMBL/GenBank/DDBJ whole genome shotgun (WGS) entry which is preliminary data.</text>
</comment>
<keyword evidence="3" id="KW-1185">Reference proteome</keyword>
<dbReference type="EMBL" id="JADBGQ010000008">
    <property type="protein sequence ID" value="KAG5384335.1"/>
    <property type="molecule type" value="Genomic_DNA"/>
</dbReference>
<dbReference type="Proteomes" id="UP000823674">
    <property type="component" value="Chromosome A09"/>
</dbReference>
<evidence type="ECO:0000313" key="3">
    <source>
        <dbReference type="Proteomes" id="UP000823674"/>
    </source>
</evidence>
<organism evidence="2 3">
    <name type="scientific">Brassica rapa subsp. trilocularis</name>
    <dbReference type="NCBI Taxonomy" id="1813537"/>
    <lineage>
        <taxon>Eukaryota</taxon>
        <taxon>Viridiplantae</taxon>
        <taxon>Streptophyta</taxon>
        <taxon>Embryophyta</taxon>
        <taxon>Tracheophyta</taxon>
        <taxon>Spermatophyta</taxon>
        <taxon>Magnoliopsida</taxon>
        <taxon>eudicotyledons</taxon>
        <taxon>Gunneridae</taxon>
        <taxon>Pentapetalae</taxon>
        <taxon>rosids</taxon>
        <taxon>malvids</taxon>
        <taxon>Brassicales</taxon>
        <taxon>Brassicaceae</taxon>
        <taxon>Brassiceae</taxon>
        <taxon>Brassica</taxon>
    </lineage>
</organism>
<gene>
    <name evidence="2" type="primary">A09g508400.1_BraROA</name>
    <name evidence="2" type="ORF">IGI04_035805</name>
</gene>